<organism evidence="1">
    <name type="scientific">Siphoviridae sp. ctABi4</name>
    <dbReference type="NCBI Taxonomy" id="2823566"/>
    <lineage>
        <taxon>Viruses</taxon>
        <taxon>Duplodnaviria</taxon>
        <taxon>Heunggongvirae</taxon>
        <taxon>Uroviricota</taxon>
        <taxon>Caudoviricetes</taxon>
    </lineage>
</organism>
<name>A0A8S5LEY6_9CAUD</name>
<evidence type="ECO:0000313" key="1">
    <source>
        <dbReference type="EMBL" id="DAD68605.1"/>
    </source>
</evidence>
<protein>
    <submittedName>
        <fullName evidence="1">Minor capsid protein</fullName>
    </submittedName>
</protein>
<reference evidence="1" key="1">
    <citation type="journal article" date="2021" name="Proc. Natl. Acad. Sci. U.S.A.">
        <title>A Catalog of Tens of Thousands of Viruses from Human Metagenomes Reveals Hidden Associations with Chronic Diseases.</title>
        <authorList>
            <person name="Tisza M.J."/>
            <person name="Buck C.B."/>
        </authorList>
    </citation>
    <scope>NUCLEOTIDE SEQUENCE</scope>
    <source>
        <strain evidence="1">CtABi4</strain>
    </source>
</reference>
<dbReference type="GO" id="GO:0005198">
    <property type="term" value="F:structural molecule activity"/>
    <property type="evidence" value="ECO:0007669"/>
    <property type="project" value="InterPro"/>
</dbReference>
<dbReference type="EMBL" id="BK014705">
    <property type="protein sequence ID" value="DAD68605.1"/>
    <property type="molecule type" value="Genomic_DNA"/>
</dbReference>
<dbReference type="InterPro" id="IPR009319">
    <property type="entry name" value="Phage_A118_VSP1"/>
</dbReference>
<proteinExistence type="predicted"/>
<accession>A0A8S5LEY6</accession>
<sequence length="612" mass="68864">MFTPEVTEAIPIALEQIFDSLQMSIMTEIVRMLLEAAEIIPSTGYKMSRLYDLGTSKKRIKDIVARTLNLSDKEVENIFTNITESGYNEAESAFIEQGKEFIPYSENEPLQQFVRAVQEQTQNECKNITQSMGFAKRQPDGSLGFTPVADYYQETLDKAVTEIASGASDYNTVLEKTVTEMTNSGLRTVDYASGHSNRVTVAARRAVSTGLNQVVGKINEENAEKLGTNYFEVSWHSGARPSHQVWQGRVYSKEELESVCGLGTVTGLCGANCYHSYSPFTPGITPRTYTDEQLDKMNAEENKPVEYNGKTYTKYEATQRQRRLETTMRAQRQKIKLLEEGGADEQAIINARARYVKTSDEYVNFSKSVGLSQQWDRVTVGGSSVEGITKPKKASSPIGGIKTTSLPIKNTENHTFKGKFGVEKSGGSGIIKEENKKPITPITDKAIERVPKVDIAGYSEEQRVEIQKQHKELLKFSKEQNDNKEVAFVFRDGLVDYKPFTGSDEKIDFGTYLETKGKNLTILHNHPRNSSYSMNDLDVFANKNVRTITIVKNNGTVEYLTKTDDFDNNRFALECNRLYKKIVVKETDEEKDRFVKTLLNKSKAGVIWSGRK</sequence>
<dbReference type="Pfam" id="PF06152">
    <property type="entry name" value="Phage_min_cap2"/>
    <property type="match status" value="1"/>
</dbReference>